<gene>
    <name evidence="1" type="ORF">C5748_05400</name>
</gene>
<dbReference type="AlphaFoldDB" id="A0A2S9IWF8"/>
<dbReference type="RefSeq" id="WP_105740901.1">
    <property type="nucleotide sequence ID" value="NZ_PVBR01000003.1"/>
</dbReference>
<reference evidence="1 2" key="1">
    <citation type="submission" date="2018-02" db="EMBL/GenBank/DDBJ databases">
        <title>The draft genome of Phyllobacterium sp. 1N-3.</title>
        <authorList>
            <person name="Liu L."/>
            <person name="Li L."/>
            <person name="Zhang X."/>
            <person name="Wang T."/>
            <person name="Liang L."/>
        </authorList>
    </citation>
    <scope>NUCLEOTIDE SEQUENCE [LARGE SCALE GENOMIC DNA]</scope>
    <source>
        <strain evidence="1 2">1N-3</strain>
    </source>
</reference>
<dbReference type="InterPro" id="IPR027417">
    <property type="entry name" value="P-loop_NTPase"/>
</dbReference>
<dbReference type="Gene3D" id="3.40.50.300">
    <property type="entry name" value="P-loop containing nucleotide triphosphate hydrolases"/>
    <property type="match status" value="1"/>
</dbReference>
<dbReference type="PANTHER" id="PTHR37816:SF2">
    <property type="entry name" value="DNA TOPOLOGY MODULATION PROTEIN FLAR-RELATED PROTEIN"/>
    <property type="match status" value="1"/>
</dbReference>
<dbReference type="PANTHER" id="PTHR37816">
    <property type="entry name" value="YALI0E33011P"/>
    <property type="match status" value="1"/>
</dbReference>
<organism evidence="1 2">
    <name type="scientific">Phyllobacterium phragmitis</name>
    <dbReference type="NCBI Taxonomy" id="2670329"/>
    <lineage>
        <taxon>Bacteria</taxon>
        <taxon>Pseudomonadati</taxon>
        <taxon>Pseudomonadota</taxon>
        <taxon>Alphaproteobacteria</taxon>
        <taxon>Hyphomicrobiales</taxon>
        <taxon>Phyllobacteriaceae</taxon>
        <taxon>Phyllobacterium</taxon>
    </lineage>
</organism>
<evidence type="ECO:0000313" key="1">
    <source>
        <dbReference type="EMBL" id="PRD44820.1"/>
    </source>
</evidence>
<comment type="caution">
    <text evidence="1">The sequence shown here is derived from an EMBL/GenBank/DDBJ whole genome shotgun (WGS) entry which is preliminary data.</text>
</comment>
<evidence type="ECO:0000313" key="2">
    <source>
        <dbReference type="Proteomes" id="UP000239434"/>
    </source>
</evidence>
<accession>A0A2S9IWF8</accession>
<name>A0A2S9IWF8_9HYPH</name>
<protein>
    <submittedName>
        <fullName evidence="1">AAA family ATPase</fullName>
    </submittedName>
</protein>
<dbReference type="InterPro" id="IPR052922">
    <property type="entry name" value="Cytidylate_Kinase-2"/>
</dbReference>
<proteinExistence type="predicted"/>
<sequence length="176" mass="20134">MQRIVVLGNAGSGKSTFSNMLGERLSLPVIHLDKLYWGPKWSKPALGDFRQRVEIAVSGAGWICEGNYHHQTFDLRLPRADLVIWMDTARTICLKRVAIRSFLNRPRADLPVGCSEHIDAEFFSFLRYVWNFDRETRPNIESERLSHGPHVPTIRLNNKRSIADFMAGLTLLSRNS</sequence>
<dbReference type="SUPFAM" id="SSF52540">
    <property type="entry name" value="P-loop containing nucleoside triphosphate hydrolases"/>
    <property type="match status" value="1"/>
</dbReference>
<keyword evidence="2" id="KW-1185">Reference proteome</keyword>
<dbReference type="EMBL" id="PVBR01000003">
    <property type="protein sequence ID" value="PRD44820.1"/>
    <property type="molecule type" value="Genomic_DNA"/>
</dbReference>
<dbReference type="Proteomes" id="UP000239434">
    <property type="component" value="Unassembled WGS sequence"/>
</dbReference>